<dbReference type="OrthoDB" id="5353874at2"/>
<dbReference type="STRING" id="195.ATE51_03462"/>
<name>A0A381CIQ9_CAMCO</name>
<reference evidence="1 2" key="1">
    <citation type="submission" date="2018-06" db="EMBL/GenBank/DDBJ databases">
        <authorList>
            <consortium name="NARMS: The National Antimicrobial Resistance Monitoring System"/>
        </authorList>
    </citation>
    <scope>NUCLEOTIDE SEQUENCE [LARGE SCALE GENOMIC DNA]</scope>
    <source>
        <strain evidence="1 2">FSIS11807978</strain>
    </source>
</reference>
<dbReference type="RefSeq" id="WP_002787529.1">
    <property type="nucleotide sequence ID" value="NZ_AP028338.1"/>
</dbReference>
<protein>
    <submittedName>
        <fullName evidence="1">Uncharacterized protein</fullName>
    </submittedName>
</protein>
<dbReference type="GeneID" id="66544622"/>
<comment type="caution">
    <text evidence="1">The sequence shown here is derived from an EMBL/GenBank/DDBJ whole genome shotgun (WGS) entry which is preliminary data.</text>
</comment>
<dbReference type="EMBL" id="AACGFG010000003">
    <property type="protein sequence ID" value="EAK4357914.1"/>
    <property type="molecule type" value="Genomic_DNA"/>
</dbReference>
<evidence type="ECO:0000313" key="1">
    <source>
        <dbReference type="EMBL" id="EAK4357914.1"/>
    </source>
</evidence>
<sequence length="273" mass="32550">MKIGLLLCFFVSLVCAQIYKGEIYFYDLKDKQVFAIVYDNAPFVPIFDRDVNQTSSSFLILSDLDTNIEIALFQTANSWEDGEKKYKISSSKELVFDNKKIQGNKLGTTTLELIKEQNNIRIKRSLDFLAHQDEIRQFRPMYNDIVSFEQIRQKPIVLKDGKLSFEEWYYFYEEDNRAILELNNFVFDMDKKVFLSLNELYDVDNLKFKELLHQKLNLVCDECFDDMEQVFFNNNFLITNLGLRLCYLPYENHYLNENICVDFNENEIKEFRK</sequence>
<gene>
    <name evidence="1" type="ORF">C6T04_03075</name>
</gene>
<accession>A0A381CIQ9</accession>
<dbReference type="Proteomes" id="UP000365807">
    <property type="component" value="Unassembled WGS sequence"/>
</dbReference>
<organism evidence="1 2">
    <name type="scientific">Campylobacter coli</name>
    <dbReference type="NCBI Taxonomy" id="195"/>
    <lineage>
        <taxon>Bacteria</taxon>
        <taxon>Pseudomonadati</taxon>
        <taxon>Campylobacterota</taxon>
        <taxon>Epsilonproteobacteria</taxon>
        <taxon>Campylobacterales</taxon>
        <taxon>Campylobacteraceae</taxon>
        <taxon>Campylobacter</taxon>
    </lineage>
</organism>
<evidence type="ECO:0000313" key="2">
    <source>
        <dbReference type="Proteomes" id="UP000365807"/>
    </source>
</evidence>
<dbReference type="AlphaFoldDB" id="A0A381CIQ9"/>
<proteinExistence type="predicted"/>